<dbReference type="SUPFAM" id="SSF51161">
    <property type="entry name" value="Trimeric LpxA-like enzymes"/>
    <property type="match status" value="1"/>
</dbReference>
<dbReference type="PROSITE" id="PS00101">
    <property type="entry name" value="HEXAPEP_TRANSFERASES"/>
    <property type="match status" value="1"/>
</dbReference>
<evidence type="ECO:0000256" key="2">
    <source>
        <dbReference type="ARBA" id="ARBA00022679"/>
    </source>
</evidence>
<name>A0A517SSR3_9BACT</name>
<keyword evidence="3" id="KW-0677">Repeat</keyword>
<dbReference type="GO" id="GO:0008374">
    <property type="term" value="F:O-acyltransferase activity"/>
    <property type="evidence" value="ECO:0007669"/>
    <property type="project" value="TreeGrafter"/>
</dbReference>
<dbReference type="PANTHER" id="PTHR23416">
    <property type="entry name" value="SIALIC ACID SYNTHASE-RELATED"/>
    <property type="match status" value="1"/>
</dbReference>
<dbReference type="EMBL" id="CP036272">
    <property type="protein sequence ID" value="QDT59165.1"/>
    <property type="molecule type" value="Genomic_DNA"/>
</dbReference>
<dbReference type="GO" id="GO:0005829">
    <property type="term" value="C:cytosol"/>
    <property type="evidence" value="ECO:0007669"/>
    <property type="project" value="TreeGrafter"/>
</dbReference>
<protein>
    <submittedName>
        <fullName evidence="5">Acetyltransferase</fullName>
        <ecNumber evidence="5">2.3.1.-</ecNumber>
    </submittedName>
</protein>
<comment type="similarity">
    <text evidence="1">Belongs to the transferase hexapeptide repeat family.</text>
</comment>
<dbReference type="InterPro" id="IPR051159">
    <property type="entry name" value="Hexapeptide_acetyltransf"/>
</dbReference>
<keyword evidence="2 5" id="KW-0808">Transferase</keyword>
<evidence type="ECO:0000256" key="4">
    <source>
        <dbReference type="ARBA" id="ARBA00023315"/>
    </source>
</evidence>
<evidence type="ECO:0000313" key="6">
    <source>
        <dbReference type="Proteomes" id="UP000315003"/>
    </source>
</evidence>
<accession>A0A517SSR3</accession>
<dbReference type="Gene3D" id="2.160.10.10">
    <property type="entry name" value="Hexapeptide repeat proteins"/>
    <property type="match status" value="1"/>
</dbReference>
<dbReference type="Proteomes" id="UP000315003">
    <property type="component" value="Chromosome"/>
</dbReference>
<dbReference type="CDD" id="cd04647">
    <property type="entry name" value="LbH_MAT_like"/>
    <property type="match status" value="1"/>
</dbReference>
<proteinExistence type="inferred from homology"/>
<evidence type="ECO:0000256" key="1">
    <source>
        <dbReference type="ARBA" id="ARBA00007274"/>
    </source>
</evidence>
<reference evidence="5 6" key="1">
    <citation type="submission" date="2019-02" db="EMBL/GenBank/DDBJ databases">
        <title>Deep-cultivation of Planctomycetes and their phenomic and genomic characterization uncovers novel biology.</title>
        <authorList>
            <person name="Wiegand S."/>
            <person name="Jogler M."/>
            <person name="Boedeker C."/>
            <person name="Pinto D."/>
            <person name="Vollmers J."/>
            <person name="Rivas-Marin E."/>
            <person name="Kohn T."/>
            <person name="Peeters S.H."/>
            <person name="Heuer A."/>
            <person name="Rast P."/>
            <person name="Oberbeckmann S."/>
            <person name="Bunk B."/>
            <person name="Jeske O."/>
            <person name="Meyerdierks A."/>
            <person name="Storesund J.E."/>
            <person name="Kallscheuer N."/>
            <person name="Luecker S."/>
            <person name="Lage O.M."/>
            <person name="Pohl T."/>
            <person name="Merkel B.J."/>
            <person name="Hornburger P."/>
            <person name="Mueller R.-W."/>
            <person name="Bruemmer F."/>
            <person name="Labrenz M."/>
            <person name="Spormann A.M."/>
            <person name="Op den Camp H."/>
            <person name="Overmann J."/>
            <person name="Amann R."/>
            <person name="Jetten M.S.M."/>
            <person name="Mascher T."/>
            <person name="Medema M.H."/>
            <person name="Devos D.P."/>
            <person name="Kaster A.-K."/>
            <person name="Ovreas L."/>
            <person name="Rohde M."/>
            <person name="Galperin M.Y."/>
            <person name="Jogler C."/>
        </authorList>
    </citation>
    <scope>NUCLEOTIDE SEQUENCE [LARGE SCALE GENOMIC DNA]</scope>
    <source>
        <strain evidence="5 6">SV_7m_r</strain>
    </source>
</reference>
<organism evidence="5 6">
    <name type="scientific">Stieleria bergensis</name>
    <dbReference type="NCBI Taxonomy" id="2528025"/>
    <lineage>
        <taxon>Bacteria</taxon>
        <taxon>Pseudomonadati</taxon>
        <taxon>Planctomycetota</taxon>
        <taxon>Planctomycetia</taxon>
        <taxon>Pirellulales</taxon>
        <taxon>Pirellulaceae</taxon>
        <taxon>Stieleria</taxon>
    </lineage>
</organism>
<dbReference type="PANTHER" id="PTHR23416:SF23">
    <property type="entry name" value="ACETYLTRANSFERASE C18B11.09C-RELATED"/>
    <property type="match status" value="1"/>
</dbReference>
<dbReference type="RefSeq" id="WP_419188240.1">
    <property type="nucleotide sequence ID" value="NZ_CP036272.1"/>
</dbReference>
<evidence type="ECO:0000313" key="5">
    <source>
        <dbReference type="EMBL" id="QDT59165.1"/>
    </source>
</evidence>
<gene>
    <name evidence="5" type="ORF">SV7mr_16720</name>
</gene>
<dbReference type="InterPro" id="IPR011004">
    <property type="entry name" value="Trimer_LpxA-like_sf"/>
</dbReference>
<sequence length="177" mass="19220">MLKRGKGIVTGMFNVLVGRLPFQLPRRLCWQAIFGAVGRDAFVGIRTQVMAPWSIQLGDRVVVNPDCHLDGRGGSLIIGEDTDIGPYTHLWTLQHDPNSETHAPVGGDVLIADHVWIASRVTVLPGVSIGRGAVVAAGSVVTKDVAERSIVAGTPAREIGKRDNALTYKLQYSRRFR</sequence>
<keyword evidence="6" id="KW-1185">Reference proteome</keyword>
<keyword evidence="4 5" id="KW-0012">Acyltransferase</keyword>
<evidence type="ECO:0000256" key="3">
    <source>
        <dbReference type="ARBA" id="ARBA00022737"/>
    </source>
</evidence>
<dbReference type="EC" id="2.3.1.-" evidence="5"/>
<dbReference type="InterPro" id="IPR018357">
    <property type="entry name" value="Hexapep_transf_CS"/>
</dbReference>
<dbReference type="Pfam" id="PF00132">
    <property type="entry name" value="Hexapep"/>
    <property type="match status" value="1"/>
</dbReference>
<dbReference type="InterPro" id="IPR001451">
    <property type="entry name" value="Hexapep"/>
</dbReference>
<dbReference type="AlphaFoldDB" id="A0A517SSR3"/>